<evidence type="ECO:0000313" key="3">
    <source>
        <dbReference type="Proteomes" id="UP000606396"/>
    </source>
</evidence>
<sequence length="135" mass="15268">MQQLQRFQVLRSLGFVFWLSLPVIGLVFWLGSGFVGDRILSRYHFTKKYLLADTQSSRQMTKRVAAIEVQILRQQGISRVNVKTSNSVLKTIVFEFPITDMNQLQATLSQELGLPQDRIKELIVEVGGGAGEQGR</sequence>
<evidence type="ECO:0000313" key="2">
    <source>
        <dbReference type="EMBL" id="MBD2615383.1"/>
    </source>
</evidence>
<keyword evidence="3" id="KW-1185">Reference proteome</keyword>
<organism evidence="2 3">
    <name type="scientific">Nostoc punctiforme FACHB-252</name>
    <dbReference type="NCBI Taxonomy" id="1357509"/>
    <lineage>
        <taxon>Bacteria</taxon>
        <taxon>Bacillati</taxon>
        <taxon>Cyanobacteriota</taxon>
        <taxon>Cyanophyceae</taxon>
        <taxon>Nostocales</taxon>
        <taxon>Nostocaceae</taxon>
        <taxon>Nostoc</taxon>
    </lineage>
</organism>
<keyword evidence="1" id="KW-1133">Transmembrane helix</keyword>
<gene>
    <name evidence="2" type="ORF">H6G94_29735</name>
</gene>
<dbReference type="Proteomes" id="UP000606396">
    <property type="component" value="Unassembled WGS sequence"/>
</dbReference>
<name>A0ABR8HIM0_NOSPU</name>
<accession>A0ABR8HIM0</accession>
<comment type="caution">
    <text evidence="2">The sequence shown here is derived from an EMBL/GenBank/DDBJ whole genome shotgun (WGS) entry which is preliminary data.</text>
</comment>
<keyword evidence="1" id="KW-0472">Membrane</keyword>
<dbReference type="RefSeq" id="WP_190952098.1">
    <property type="nucleotide sequence ID" value="NZ_JACJTC010000026.1"/>
</dbReference>
<proteinExistence type="predicted"/>
<reference evidence="2 3" key="1">
    <citation type="journal article" date="2020" name="ISME J.">
        <title>Comparative genomics reveals insights into cyanobacterial evolution and habitat adaptation.</title>
        <authorList>
            <person name="Chen M.Y."/>
            <person name="Teng W.K."/>
            <person name="Zhao L."/>
            <person name="Hu C.X."/>
            <person name="Zhou Y.K."/>
            <person name="Han B.P."/>
            <person name="Song L.R."/>
            <person name="Shu W.S."/>
        </authorList>
    </citation>
    <scope>NUCLEOTIDE SEQUENCE [LARGE SCALE GENOMIC DNA]</scope>
    <source>
        <strain evidence="2 3">FACHB-252</strain>
    </source>
</reference>
<evidence type="ECO:0000256" key="1">
    <source>
        <dbReference type="SAM" id="Phobius"/>
    </source>
</evidence>
<keyword evidence="1" id="KW-0812">Transmembrane</keyword>
<protein>
    <submittedName>
        <fullName evidence="2">Uncharacterized protein</fullName>
    </submittedName>
</protein>
<dbReference type="EMBL" id="JACJTC010000026">
    <property type="protein sequence ID" value="MBD2615383.1"/>
    <property type="molecule type" value="Genomic_DNA"/>
</dbReference>
<feature type="transmembrane region" description="Helical" evidence="1">
    <location>
        <begin position="12"/>
        <end position="31"/>
    </location>
</feature>